<organism evidence="5 6">
    <name type="scientific">Megasphaera hexanoica</name>
    <dbReference type="NCBI Taxonomy" id="1675036"/>
    <lineage>
        <taxon>Bacteria</taxon>
        <taxon>Bacillati</taxon>
        <taxon>Bacillota</taxon>
        <taxon>Negativicutes</taxon>
        <taxon>Veillonellales</taxon>
        <taxon>Veillonellaceae</taxon>
        <taxon>Megasphaera</taxon>
    </lineage>
</organism>
<feature type="signal peptide" evidence="2">
    <location>
        <begin position="1"/>
        <end position="21"/>
    </location>
</feature>
<dbReference type="PROSITE" id="PS00786">
    <property type="entry name" value="5_NUCLEOTIDASE_2"/>
    <property type="match status" value="1"/>
</dbReference>
<dbReference type="InterPro" id="IPR036907">
    <property type="entry name" value="5'-Nucleotdase_C_sf"/>
</dbReference>
<dbReference type="InterPro" id="IPR029052">
    <property type="entry name" value="Metallo-depent_PP-like"/>
</dbReference>
<gene>
    <name evidence="5" type="ORF">HF872_03615</name>
</gene>
<keyword evidence="2" id="KW-0378">Hydrolase</keyword>
<evidence type="ECO:0000256" key="1">
    <source>
        <dbReference type="ARBA" id="ARBA00022729"/>
    </source>
</evidence>
<dbReference type="AlphaFoldDB" id="A0A848BR33"/>
<dbReference type="EMBL" id="JABAFG010000004">
    <property type="protein sequence ID" value="NME27715.1"/>
    <property type="molecule type" value="Genomic_DNA"/>
</dbReference>
<evidence type="ECO:0000259" key="4">
    <source>
        <dbReference type="Pfam" id="PF02872"/>
    </source>
</evidence>
<evidence type="ECO:0000259" key="3">
    <source>
        <dbReference type="Pfam" id="PF00149"/>
    </source>
</evidence>
<comment type="caution">
    <text evidence="5">The sequence shown here is derived from an EMBL/GenBank/DDBJ whole genome shotgun (WGS) entry which is preliminary data.</text>
</comment>
<feature type="domain" description="Calcineurin-like phosphoesterase" evidence="3">
    <location>
        <begin position="28"/>
        <end position="240"/>
    </location>
</feature>
<dbReference type="Gene3D" id="3.60.21.10">
    <property type="match status" value="1"/>
</dbReference>
<reference evidence="5 6" key="1">
    <citation type="submission" date="2020-04" db="EMBL/GenBank/DDBJ databases">
        <authorList>
            <person name="Hitch T.C.A."/>
            <person name="Wylensek D."/>
            <person name="Clavel T."/>
        </authorList>
    </citation>
    <scope>NUCLEOTIDE SEQUENCE [LARGE SCALE GENOMIC DNA]</scope>
    <source>
        <strain evidence="5 6">Oil-RF-744-FAT-WT-6-1</strain>
    </source>
</reference>
<dbReference type="GO" id="GO:0046872">
    <property type="term" value="F:metal ion binding"/>
    <property type="evidence" value="ECO:0007669"/>
    <property type="project" value="InterPro"/>
</dbReference>
<dbReference type="InterPro" id="IPR004843">
    <property type="entry name" value="Calcineurin-like_PHP"/>
</dbReference>
<dbReference type="RefSeq" id="WP_059076701.1">
    <property type="nucleotide sequence ID" value="NZ_JABAFG010000004.1"/>
</dbReference>
<dbReference type="CDD" id="cd00845">
    <property type="entry name" value="MPP_UshA_N_like"/>
    <property type="match status" value="1"/>
</dbReference>
<protein>
    <submittedName>
        <fullName evidence="5">Bifunctional metallophosphatase/5'-nucleotidase</fullName>
    </submittedName>
</protein>
<dbReference type="GO" id="GO:0016788">
    <property type="term" value="F:hydrolase activity, acting on ester bonds"/>
    <property type="evidence" value="ECO:0007669"/>
    <property type="project" value="InterPro"/>
</dbReference>
<dbReference type="GO" id="GO:0009166">
    <property type="term" value="P:nucleotide catabolic process"/>
    <property type="evidence" value="ECO:0007669"/>
    <property type="project" value="InterPro"/>
</dbReference>
<dbReference type="SUPFAM" id="SSF55816">
    <property type="entry name" value="5'-nucleotidase (syn. UDP-sugar hydrolase), C-terminal domain"/>
    <property type="match status" value="1"/>
</dbReference>
<dbReference type="GO" id="GO:0000166">
    <property type="term" value="F:nucleotide binding"/>
    <property type="evidence" value="ECO:0007669"/>
    <property type="project" value="UniProtKB-KW"/>
</dbReference>
<dbReference type="PANTHER" id="PTHR11575">
    <property type="entry name" value="5'-NUCLEOTIDASE-RELATED"/>
    <property type="match status" value="1"/>
</dbReference>
<dbReference type="InterPro" id="IPR006179">
    <property type="entry name" value="5_nucleotidase/apyrase"/>
</dbReference>
<dbReference type="InterPro" id="IPR006146">
    <property type="entry name" value="5'-Nucleotdase_CS"/>
</dbReference>
<evidence type="ECO:0000313" key="6">
    <source>
        <dbReference type="Proteomes" id="UP000591071"/>
    </source>
</evidence>
<name>A0A848BR33_9FIRM</name>
<accession>A0A848BR33</accession>
<dbReference type="InterPro" id="IPR008334">
    <property type="entry name" value="5'-Nucleotdase_C"/>
</dbReference>
<dbReference type="Pfam" id="PF02872">
    <property type="entry name" value="5_nucleotid_C"/>
    <property type="match status" value="1"/>
</dbReference>
<proteinExistence type="inferred from homology"/>
<feature type="chain" id="PRO_5033112112" evidence="2">
    <location>
        <begin position="22"/>
        <end position="530"/>
    </location>
</feature>
<dbReference type="PANTHER" id="PTHR11575:SF24">
    <property type="entry name" value="5'-NUCLEOTIDASE"/>
    <property type="match status" value="1"/>
</dbReference>
<comment type="similarity">
    <text evidence="2">Belongs to the 5'-nucleotidase family.</text>
</comment>
<dbReference type="Proteomes" id="UP000591071">
    <property type="component" value="Unassembled WGS sequence"/>
</dbReference>
<evidence type="ECO:0000256" key="2">
    <source>
        <dbReference type="RuleBase" id="RU362119"/>
    </source>
</evidence>
<feature type="domain" description="5'-Nucleotidase C-terminal" evidence="4">
    <location>
        <begin position="307"/>
        <end position="486"/>
    </location>
</feature>
<keyword evidence="2" id="KW-0547">Nucleotide-binding</keyword>
<dbReference type="SUPFAM" id="SSF56300">
    <property type="entry name" value="Metallo-dependent phosphatases"/>
    <property type="match status" value="1"/>
</dbReference>
<dbReference type="Gene3D" id="3.90.780.10">
    <property type="entry name" value="5'-Nucleotidase, C-terminal domain"/>
    <property type="match status" value="1"/>
</dbReference>
<sequence>MKKKTAALALVLSCLVSSAFAADYSHLVIMHTNDTHGYDQRADGVNGMATVAALRKDFEAQGKQVLLLDAGDAIQDNNLVNLSKGKTAIDFMNAAGYDAMALGNHEFDYGADVTQQRIKQAHFPVMSANIIVDATGKPFTPKTHAILKKGNLNIGVFGLTTPSTVTTSNPKSTRGLTFLAKDNMYTAAQKEVNALKDADCDLVIAIGHLGSAPDAAGDRSDDVLNHVQGIDIFIDGHDHVIKDRTVNGTLLAETGAHLANIGVIQQVDGKWKEDLYPYGRYNKEDPKVKAIVDKAQARITKKLASVVGTTAMTLDGTRAPGVRTEETNLGDFLADAFLWQVRQATVLQHVRVDGAIMNGGSIRASINKGKITENDLLLVMPYHNYLQYVTMKGSTLLEILEAATCTTPKAIGAFPQVAGIEYTVDTRVPYAKGDVYPHSTYYSPAKPGSRVTITKVGGKSFNPDATYCIVVPDYLTSGGDTYSALTDPAKVTVGDVDYLDVDAARNYIKEALGGNVGDTYAKPQGRITII</sequence>
<keyword evidence="1 2" id="KW-0732">Signal</keyword>
<evidence type="ECO:0000313" key="5">
    <source>
        <dbReference type="EMBL" id="NME27715.1"/>
    </source>
</evidence>
<dbReference type="PRINTS" id="PR01607">
    <property type="entry name" value="APYRASEFAMLY"/>
</dbReference>
<dbReference type="Pfam" id="PF00149">
    <property type="entry name" value="Metallophos"/>
    <property type="match status" value="1"/>
</dbReference>